<accession>A0A2P4YVH3</accession>
<dbReference type="Proteomes" id="UP000237271">
    <property type="component" value="Unassembled WGS sequence"/>
</dbReference>
<dbReference type="PANTHER" id="PTHR24559">
    <property type="entry name" value="TRANSPOSON TY3-I GAG-POL POLYPROTEIN"/>
    <property type="match status" value="1"/>
</dbReference>
<feature type="domain" description="Reverse transcriptase" evidence="1">
    <location>
        <begin position="55"/>
        <end position="176"/>
    </location>
</feature>
<dbReference type="InterPro" id="IPR043502">
    <property type="entry name" value="DNA/RNA_pol_sf"/>
</dbReference>
<comment type="caution">
    <text evidence="2">The sequence shown here is derived from an EMBL/GenBank/DDBJ whole genome shotgun (WGS) entry which is preliminary data.</text>
</comment>
<keyword evidence="3" id="KW-1185">Reference proteome</keyword>
<organism evidence="2 3">
    <name type="scientific">Phytophthora palmivora</name>
    <dbReference type="NCBI Taxonomy" id="4796"/>
    <lineage>
        <taxon>Eukaryota</taxon>
        <taxon>Sar</taxon>
        <taxon>Stramenopiles</taxon>
        <taxon>Oomycota</taxon>
        <taxon>Peronosporomycetes</taxon>
        <taxon>Peronosporales</taxon>
        <taxon>Peronosporaceae</taxon>
        <taxon>Phytophthora</taxon>
    </lineage>
</organism>
<dbReference type="PANTHER" id="PTHR24559:SF444">
    <property type="entry name" value="REVERSE TRANSCRIPTASE DOMAIN-CONTAINING PROTEIN"/>
    <property type="match status" value="1"/>
</dbReference>
<dbReference type="InterPro" id="IPR053134">
    <property type="entry name" value="RNA-dir_DNA_polymerase"/>
</dbReference>
<protein>
    <submittedName>
        <fullName evidence="2">Polyprotein</fullName>
    </submittedName>
</protein>
<name>A0A2P4YVH3_9STRA</name>
<reference evidence="2 3" key="1">
    <citation type="journal article" date="2017" name="Genome Biol. Evol.">
        <title>Phytophthora megakarya and P. palmivora, closely related causal agents of cacao black pod rot, underwent increases in genome sizes and gene numbers by different mechanisms.</title>
        <authorList>
            <person name="Ali S.S."/>
            <person name="Shao J."/>
            <person name="Lary D.J."/>
            <person name="Kronmiller B."/>
            <person name="Shen D."/>
            <person name="Strem M.D."/>
            <person name="Amoako-Attah I."/>
            <person name="Akrofi A.Y."/>
            <person name="Begoude B.A."/>
            <person name="Ten Hoopen G.M."/>
            <person name="Coulibaly K."/>
            <person name="Kebe B.I."/>
            <person name="Melnick R.L."/>
            <person name="Guiltinan M.J."/>
            <person name="Tyler B.M."/>
            <person name="Meinhardt L.W."/>
            <person name="Bailey B.A."/>
        </authorList>
    </citation>
    <scope>NUCLEOTIDE SEQUENCE [LARGE SCALE GENOMIC DNA]</scope>
    <source>
        <strain evidence="3">sbr112.9</strain>
    </source>
</reference>
<dbReference type="Pfam" id="PF00078">
    <property type="entry name" value="RVT_1"/>
    <property type="match status" value="1"/>
</dbReference>
<dbReference type="Gene3D" id="3.30.70.270">
    <property type="match status" value="2"/>
</dbReference>
<evidence type="ECO:0000313" key="3">
    <source>
        <dbReference type="Proteomes" id="UP000237271"/>
    </source>
</evidence>
<dbReference type="EMBL" id="NCKW01000015">
    <property type="protein sequence ID" value="POM81808.1"/>
    <property type="molecule type" value="Genomic_DNA"/>
</dbReference>
<gene>
    <name evidence="2" type="ORF">PHPALM_174</name>
</gene>
<evidence type="ECO:0000313" key="2">
    <source>
        <dbReference type="EMBL" id="POM81808.1"/>
    </source>
</evidence>
<proteinExistence type="predicted"/>
<dbReference type="SUPFAM" id="SSF56672">
    <property type="entry name" value="DNA/RNA polymerases"/>
    <property type="match status" value="2"/>
</dbReference>
<evidence type="ECO:0000259" key="1">
    <source>
        <dbReference type="Pfam" id="PF00078"/>
    </source>
</evidence>
<dbReference type="AlphaFoldDB" id="A0A2P4YVH3"/>
<sequence length="285" mass="33260">MEVDTQEAIFRRQWRQSPGQEKVIMDWVSEMKNAGLIRTSTSPHGAPTFCVRKPIRWRIVHDYRAMNSHAIRRTLPMPRKDIIIEKIHGAYWYSCMDLLSGYYQFRMRNCDIPYTAFQTPDGSYEYLVLPMGLSNAPATFNEGIRRILADLSDICYFDDIYVYSRSKALDVHLEALDRCYFDDIYVYLRSKSLDVHLEALDRVLTRLENHNFYVKLSKCVFCVDEIPCLGDYIGRDGVRIDPKKVEILQGWPLPRTRSELQSFLGTAVYIQRFFVVILPAMLATV</sequence>
<dbReference type="CDD" id="cd01647">
    <property type="entry name" value="RT_LTR"/>
    <property type="match status" value="1"/>
</dbReference>
<dbReference type="InterPro" id="IPR043128">
    <property type="entry name" value="Rev_trsase/Diguanyl_cyclase"/>
</dbReference>
<dbReference type="InterPro" id="IPR000477">
    <property type="entry name" value="RT_dom"/>
</dbReference>
<dbReference type="OrthoDB" id="113722at2759"/>
<dbReference type="Gene3D" id="3.10.10.10">
    <property type="entry name" value="HIV Type 1 Reverse Transcriptase, subunit A, domain 1"/>
    <property type="match status" value="1"/>
</dbReference>